<name>A0A2S7SQ32_9BACT</name>
<dbReference type="AlphaFoldDB" id="A0A2S7SQ32"/>
<reference evidence="1 2" key="1">
    <citation type="submission" date="2018-01" db="EMBL/GenBank/DDBJ databases">
        <title>A novel member of the phylum Bacteroidetes isolated from glacier ice.</title>
        <authorList>
            <person name="Liu Q."/>
            <person name="Xin Y.-H."/>
        </authorList>
    </citation>
    <scope>NUCLEOTIDE SEQUENCE [LARGE SCALE GENOMIC DNA]</scope>
    <source>
        <strain evidence="1 2">RB1R16</strain>
    </source>
</reference>
<dbReference type="RefSeq" id="WP_105041413.1">
    <property type="nucleotide sequence ID" value="NZ_PPSL01000011.1"/>
</dbReference>
<proteinExistence type="predicted"/>
<dbReference type="Proteomes" id="UP000239872">
    <property type="component" value="Unassembled WGS sequence"/>
</dbReference>
<keyword evidence="2" id="KW-1185">Reference proteome</keyword>
<dbReference type="EMBL" id="PPSL01000011">
    <property type="protein sequence ID" value="PQJ08864.1"/>
    <property type="molecule type" value="Genomic_DNA"/>
</dbReference>
<organism evidence="1 2">
    <name type="scientific">Flavipsychrobacter stenotrophus</name>
    <dbReference type="NCBI Taxonomy" id="2077091"/>
    <lineage>
        <taxon>Bacteria</taxon>
        <taxon>Pseudomonadati</taxon>
        <taxon>Bacteroidota</taxon>
        <taxon>Chitinophagia</taxon>
        <taxon>Chitinophagales</taxon>
        <taxon>Chitinophagaceae</taxon>
        <taxon>Flavipsychrobacter</taxon>
    </lineage>
</organism>
<accession>A0A2S7SQ32</accession>
<evidence type="ECO:0000313" key="2">
    <source>
        <dbReference type="Proteomes" id="UP000239872"/>
    </source>
</evidence>
<comment type="caution">
    <text evidence="1">The sequence shown here is derived from an EMBL/GenBank/DDBJ whole genome shotgun (WGS) entry which is preliminary data.</text>
</comment>
<protein>
    <submittedName>
        <fullName evidence="1">Uncharacterized protein</fullName>
    </submittedName>
</protein>
<gene>
    <name evidence="1" type="ORF">CJD36_022235</name>
</gene>
<sequence>MNFSEITQDDLFDLGFEPLVTENTKSMDFEHKELGIKLWKGMYNPDPQSRFWKMGYGKEKVQFESLEQLTAYMESLKA</sequence>
<evidence type="ECO:0000313" key="1">
    <source>
        <dbReference type="EMBL" id="PQJ08864.1"/>
    </source>
</evidence>